<name>Q8TL29_METAC</name>
<dbReference type="Proteomes" id="UP000002487">
    <property type="component" value="Chromosome"/>
</dbReference>
<keyword evidence="2" id="KW-1185">Reference proteome</keyword>
<dbReference type="InParanoid" id="Q8TL29"/>
<dbReference type="EMBL" id="AE010299">
    <property type="protein sequence ID" value="AAM06584.1"/>
    <property type="molecule type" value="Genomic_DNA"/>
</dbReference>
<evidence type="ECO:0000313" key="1">
    <source>
        <dbReference type="EMBL" id="AAM06584.1"/>
    </source>
</evidence>
<dbReference type="KEGG" id="mac:MA_3213"/>
<dbReference type="HOGENOM" id="CLU_2032853_0_0_2"/>
<proteinExistence type="predicted"/>
<evidence type="ECO:0000313" key="2">
    <source>
        <dbReference type="Proteomes" id="UP000002487"/>
    </source>
</evidence>
<accession>Q8TL29</accession>
<reference evidence="1 2" key="1">
    <citation type="journal article" date="2002" name="Genome Res.">
        <title>The genome of Methanosarcina acetivorans reveals extensive metabolic and physiological diversity.</title>
        <authorList>
            <person name="Galagan J.E."/>
            <person name="Nusbaum C."/>
            <person name="Roy A."/>
            <person name="Endrizzi M.G."/>
            <person name="Macdonald P."/>
            <person name="FitzHugh W."/>
            <person name="Calvo S."/>
            <person name="Engels R."/>
            <person name="Smirnov S."/>
            <person name="Atnoor D."/>
            <person name="Brown A."/>
            <person name="Allen N."/>
            <person name="Naylor J."/>
            <person name="Stange-Thomann N."/>
            <person name="DeArellano K."/>
            <person name="Johnson R."/>
            <person name="Linton L."/>
            <person name="McEwan P."/>
            <person name="McKernan K."/>
            <person name="Talamas J."/>
            <person name="Tirrell A."/>
            <person name="Ye W."/>
            <person name="Zimmer A."/>
            <person name="Barber R.D."/>
            <person name="Cann I."/>
            <person name="Graham D.E."/>
            <person name="Grahame D.A."/>
            <person name="Guss A."/>
            <person name="Hedderich R."/>
            <person name="Ingram-Smith C."/>
            <person name="Kuettner C.H."/>
            <person name="Krzycki J.A."/>
            <person name="Leigh J.A."/>
            <person name="Li W."/>
            <person name="Liu J."/>
            <person name="Mukhopadhyay B."/>
            <person name="Reeve J.N."/>
            <person name="Smith K."/>
            <person name="Springer T.A."/>
            <person name="Umayam L.A."/>
            <person name="White O."/>
            <person name="White R.H."/>
            <person name="de Macario E.C."/>
            <person name="Ferry J.G."/>
            <person name="Jarrell K.F."/>
            <person name="Jing H."/>
            <person name="Macario A.J.L."/>
            <person name="Paulsen I."/>
            <person name="Pritchett M."/>
            <person name="Sowers K.R."/>
            <person name="Swanson R.V."/>
            <person name="Zinder S.H."/>
            <person name="Lander E."/>
            <person name="Metcalf W.W."/>
            <person name="Birren B."/>
        </authorList>
    </citation>
    <scope>NUCLEOTIDE SEQUENCE [LARGE SCALE GENOMIC DNA]</scope>
    <source>
        <strain evidence="2">ATCC 35395 / DSM 2834 / JCM 12185 / C2A</strain>
    </source>
</reference>
<sequence>MRLSQLLSDLNGIEIGFALCGTRRDRDINAAINIKSIALRYGNNSPYYGRIKPADLFSAGNVRSRKNNRIVGKLFHITKNIYNKLSPDPVSGNSIFRSSIIQDWGASSRAVRTHIYDSSAR</sequence>
<dbReference type="EnsemblBacteria" id="AAM06584">
    <property type="protein sequence ID" value="AAM06584"/>
    <property type="gene ID" value="MA_3213"/>
</dbReference>
<protein>
    <submittedName>
        <fullName evidence="1">Uncharacterized protein</fullName>
    </submittedName>
</protein>
<dbReference type="AlphaFoldDB" id="Q8TL29"/>
<gene>
    <name evidence="1" type="ordered locus">MA_3213</name>
</gene>
<organism evidence="1 2">
    <name type="scientific">Methanosarcina acetivorans (strain ATCC 35395 / DSM 2834 / JCM 12185 / C2A)</name>
    <dbReference type="NCBI Taxonomy" id="188937"/>
    <lineage>
        <taxon>Archaea</taxon>
        <taxon>Methanobacteriati</taxon>
        <taxon>Methanobacteriota</taxon>
        <taxon>Stenosarchaea group</taxon>
        <taxon>Methanomicrobia</taxon>
        <taxon>Methanosarcinales</taxon>
        <taxon>Methanosarcinaceae</taxon>
        <taxon>Methanosarcina</taxon>
    </lineage>
</organism>